<dbReference type="PANTHER" id="PTHR42759:SF1">
    <property type="entry name" value="MAGNESIUM-CHELATASE SUBUNIT CHLD"/>
    <property type="match status" value="1"/>
</dbReference>
<dbReference type="GO" id="GO:0016887">
    <property type="term" value="F:ATP hydrolysis activity"/>
    <property type="evidence" value="ECO:0007669"/>
    <property type="project" value="InterPro"/>
</dbReference>
<reference evidence="5" key="1">
    <citation type="submission" date="2018-06" db="EMBL/GenBank/DDBJ databases">
        <authorList>
            <person name="Zhirakovskaya E."/>
        </authorList>
    </citation>
    <scope>NUCLEOTIDE SEQUENCE</scope>
</reference>
<dbReference type="EMBL" id="UOFQ01000196">
    <property type="protein sequence ID" value="VAW90485.1"/>
    <property type="molecule type" value="Genomic_DNA"/>
</dbReference>
<dbReference type="Gene3D" id="1.10.8.80">
    <property type="entry name" value="Magnesium chelatase subunit I, C-Terminal domain"/>
    <property type="match status" value="1"/>
</dbReference>
<dbReference type="SUPFAM" id="SSF52540">
    <property type="entry name" value="P-loop containing nucleoside triphosphate hydrolases"/>
    <property type="match status" value="1"/>
</dbReference>
<evidence type="ECO:0000313" key="5">
    <source>
        <dbReference type="EMBL" id="VAW90485.1"/>
    </source>
</evidence>
<dbReference type="Gene3D" id="3.40.50.300">
    <property type="entry name" value="P-loop containing nucleotide triphosphate hydrolases"/>
    <property type="match status" value="1"/>
</dbReference>
<keyword evidence="1" id="KW-0547">Nucleotide-binding</keyword>
<dbReference type="InterPro" id="IPR027417">
    <property type="entry name" value="P-loop_NTPase"/>
</dbReference>
<dbReference type="Pfam" id="PF17863">
    <property type="entry name" value="AAA_lid_2"/>
    <property type="match status" value="1"/>
</dbReference>
<dbReference type="InterPro" id="IPR050764">
    <property type="entry name" value="CbbQ/NirQ/NorQ/GpvN"/>
</dbReference>
<sequence>MKNDFNALKAHIETAIVGQTILIERLLTGVLADGHILLEGLPGLAKTTAVHQLASGMAMPFQRIQFTPDLIPGDITGSDIFVPQDGHFQFIAGPVFNEIILADEINRAPPKVQSALLEAMQERQVTVGGVTRPLPDIFMVIATQNSIDQEGTYPLPEAQLDRFIMKTHIDYPSAEEELEILRRAQQPHSAKNSAAVLSAAQIAAARTEVNKIYIDEMLERYIVTLVGATRDPSPWDPALTPLLARGASPRATLALAQTSRARAYLNGRDFVEPGDIIELAHDVLNHRIALSFTARAERIDSRQLISRITDVVPIP</sequence>
<dbReference type="InterPro" id="IPR011703">
    <property type="entry name" value="ATPase_AAA-3"/>
</dbReference>
<organism evidence="5">
    <name type="scientific">hydrothermal vent metagenome</name>
    <dbReference type="NCBI Taxonomy" id="652676"/>
    <lineage>
        <taxon>unclassified sequences</taxon>
        <taxon>metagenomes</taxon>
        <taxon>ecological metagenomes</taxon>
    </lineage>
</organism>
<dbReference type="AlphaFoldDB" id="A0A3B0ZAQ9"/>
<feature type="domain" description="ATPase AAA-3" evidence="3">
    <location>
        <begin position="35"/>
        <end position="165"/>
    </location>
</feature>
<dbReference type="Pfam" id="PF07726">
    <property type="entry name" value="AAA_3"/>
    <property type="match status" value="1"/>
</dbReference>
<gene>
    <name evidence="5" type="ORF">MNBD_GAMMA17-1490</name>
</gene>
<dbReference type="PIRSF" id="PIRSF002849">
    <property type="entry name" value="AAA_ATPase_chaperone_MoxR_prd"/>
    <property type="match status" value="1"/>
</dbReference>
<keyword evidence="2" id="KW-0067">ATP-binding</keyword>
<feature type="domain" description="ChlI/MoxR AAA lid" evidence="4">
    <location>
        <begin position="243"/>
        <end position="307"/>
    </location>
</feature>
<protein>
    <submittedName>
        <fullName evidence="5">MoxR-like ATPase in aerotolerance operon</fullName>
    </submittedName>
</protein>
<proteinExistence type="predicted"/>
<dbReference type="CDD" id="cd00009">
    <property type="entry name" value="AAA"/>
    <property type="match status" value="1"/>
</dbReference>
<dbReference type="PANTHER" id="PTHR42759">
    <property type="entry name" value="MOXR FAMILY PROTEIN"/>
    <property type="match status" value="1"/>
</dbReference>
<dbReference type="GO" id="GO:0005524">
    <property type="term" value="F:ATP binding"/>
    <property type="evidence" value="ECO:0007669"/>
    <property type="project" value="UniProtKB-KW"/>
</dbReference>
<evidence type="ECO:0000256" key="2">
    <source>
        <dbReference type="ARBA" id="ARBA00022840"/>
    </source>
</evidence>
<dbReference type="InterPro" id="IPR041628">
    <property type="entry name" value="ChlI/MoxR_AAA_lid"/>
</dbReference>
<name>A0A3B0ZAQ9_9ZZZZ</name>
<evidence type="ECO:0000256" key="1">
    <source>
        <dbReference type="ARBA" id="ARBA00022741"/>
    </source>
</evidence>
<dbReference type="FunFam" id="3.40.50.300:FF:000640">
    <property type="entry name" value="MoxR family ATPase"/>
    <property type="match status" value="1"/>
</dbReference>
<evidence type="ECO:0000259" key="3">
    <source>
        <dbReference type="Pfam" id="PF07726"/>
    </source>
</evidence>
<accession>A0A3B0ZAQ9</accession>
<evidence type="ECO:0000259" key="4">
    <source>
        <dbReference type="Pfam" id="PF17863"/>
    </source>
</evidence>